<accession>A0A1I0FBK0</accession>
<dbReference type="Proteomes" id="UP000198618">
    <property type="component" value="Unassembled WGS sequence"/>
</dbReference>
<gene>
    <name evidence="2" type="ORF">SAMN05216389_11494</name>
</gene>
<name>A0A1I0FBK0_9BACI</name>
<protein>
    <submittedName>
        <fullName evidence="2">Uncharacterized protein</fullName>
    </submittedName>
</protein>
<sequence length="68" mass="7831">MEMQINIRNIRVNSISTLGSMNVGKVIFAKNTSKQLQFPKAHFEDQEMEEEEIKPLVPTPEYPLPPMD</sequence>
<evidence type="ECO:0000313" key="3">
    <source>
        <dbReference type="Proteomes" id="UP000198618"/>
    </source>
</evidence>
<dbReference type="EMBL" id="FOHE01000014">
    <property type="protein sequence ID" value="SET55233.1"/>
    <property type="molecule type" value="Genomic_DNA"/>
</dbReference>
<reference evidence="2 3" key="1">
    <citation type="submission" date="2016-10" db="EMBL/GenBank/DDBJ databases">
        <authorList>
            <person name="de Groot N.N."/>
        </authorList>
    </citation>
    <scope>NUCLEOTIDE SEQUENCE [LARGE SCALE GENOMIC DNA]</scope>
    <source>
        <strain evidence="2 3">IBRC-M 10780</strain>
    </source>
</reference>
<feature type="region of interest" description="Disordered" evidence="1">
    <location>
        <begin position="44"/>
        <end position="68"/>
    </location>
</feature>
<organism evidence="2 3">
    <name type="scientific">Oceanobacillus limi</name>
    <dbReference type="NCBI Taxonomy" id="930131"/>
    <lineage>
        <taxon>Bacteria</taxon>
        <taxon>Bacillati</taxon>
        <taxon>Bacillota</taxon>
        <taxon>Bacilli</taxon>
        <taxon>Bacillales</taxon>
        <taxon>Bacillaceae</taxon>
        <taxon>Oceanobacillus</taxon>
    </lineage>
</organism>
<evidence type="ECO:0000256" key="1">
    <source>
        <dbReference type="SAM" id="MobiDB-lite"/>
    </source>
</evidence>
<evidence type="ECO:0000313" key="2">
    <source>
        <dbReference type="EMBL" id="SET55233.1"/>
    </source>
</evidence>
<feature type="compositionally biased region" description="Pro residues" evidence="1">
    <location>
        <begin position="57"/>
        <end position="68"/>
    </location>
</feature>
<dbReference type="STRING" id="930131.SAMN05216389_11494"/>
<proteinExistence type="predicted"/>
<dbReference type="AlphaFoldDB" id="A0A1I0FBK0"/>
<keyword evidence="3" id="KW-1185">Reference proteome</keyword>